<evidence type="ECO:0000256" key="1">
    <source>
        <dbReference type="ARBA" id="ARBA00022490"/>
    </source>
</evidence>
<dbReference type="Proteomes" id="UP000291343">
    <property type="component" value="Unassembled WGS sequence"/>
</dbReference>
<keyword evidence="8" id="KW-1185">Reference proteome</keyword>
<comment type="subunit">
    <text evidence="6">Component of the proteasome complex.</text>
</comment>
<evidence type="ECO:0000256" key="4">
    <source>
        <dbReference type="ARBA" id="ARBA00024953"/>
    </source>
</evidence>
<evidence type="ECO:0000256" key="3">
    <source>
        <dbReference type="ARBA" id="ARBA00023242"/>
    </source>
</evidence>
<dbReference type="GO" id="GO:0005634">
    <property type="term" value="C:nucleus"/>
    <property type="evidence" value="ECO:0007669"/>
    <property type="project" value="UniProtKB-SubCell"/>
</dbReference>
<dbReference type="CDD" id="cd03759">
    <property type="entry name" value="proteasome_beta_type_3"/>
    <property type="match status" value="1"/>
</dbReference>
<evidence type="ECO:0000313" key="8">
    <source>
        <dbReference type="Proteomes" id="UP000291343"/>
    </source>
</evidence>
<dbReference type="FunFam" id="3.60.20.10:FF:000003">
    <property type="entry name" value="Proteasome subunit beta type-3"/>
    <property type="match status" value="1"/>
</dbReference>
<dbReference type="GO" id="GO:0019774">
    <property type="term" value="C:proteasome core complex, beta-subunit complex"/>
    <property type="evidence" value="ECO:0007669"/>
    <property type="project" value="InterPro"/>
</dbReference>
<keyword evidence="1 6" id="KW-0963">Cytoplasm</keyword>
<dbReference type="STRING" id="195883.A0A482XV33"/>
<proteinExistence type="inferred from homology"/>
<dbReference type="InterPro" id="IPR016050">
    <property type="entry name" value="Proteasome_bsu_CS"/>
</dbReference>
<comment type="function">
    <text evidence="4">Non-catalytic component of the proteasome, a multicatalytic proteinase complex which is characterized by its ability to cleave peptides with Arg, Phe, Tyr, Leu, and Glu adjacent to the leaving group at neutral or slightly basic pH. The proteasome has an ATP-dependent proteolytic activity.</text>
</comment>
<dbReference type="FunCoup" id="A0A482XV33">
    <property type="interactions" value="1515"/>
</dbReference>
<evidence type="ECO:0000256" key="5">
    <source>
        <dbReference type="ARBA" id="ARBA00026071"/>
    </source>
</evidence>
<dbReference type="PROSITE" id="PS00854">
    <property type="entry name" value="PROTEASOME_BETA_1"/>
    <property type="match status" value="1"/>
</dbReference>
<comment type="similarity">
    <text evidence="6">Belongs to the peptidase T1B family.</text>
</comment>
<evidence type="ECO:0000313" key="7">
    <source>
        <dbReference type="EMBL" id="RZF49090.1"/>
    </source>
</evidence>
<dbReference type="GO" id="GO:0005737">
    <property type="term" value="C:cytoplasm"/>
    <property type="evidence" value="ECO:0007669"/>
    <property type="project" value="UniProtKB-SubCell"/>
</dbReference>
<comment type="function">
    <text evidence="6">Component of the proteasome, a multicatalytic proteinase complex which is characterized by its ability to cleave peptides with Arg, Phe, Tyr, Leu, and Glu adjacent to the leaving group at neutral or slightly basic pH. The proteasome has an ATP-dependent proteolytic activity.</text>
</comment>
<dbReference type="PROSITE" id="PS51476">
    <property type="entry name" value="PROTEASOME_BETA_2"/>
    <property type="match status" value="1"/>
</dbReference>
<dbReference type="Pfam" id="PF00227">
    <property type="entry name" value="Proteasome"/>
    <property type="match status" value="1"/>
</dbReference>
<reference evidence="7 8" key="1">
    <citation type="journal article" date="2017" name="Gigascience">
        <title>Genome sequence of the small brown planthopper, Laodelphax striatellus.</title>
        <authorList>
            <person name="Zhu J."/>
            <person name="Jiang F."/>
            <person name="Wang X."/>
            <person name="Yang P."/>
            <person name="Bao Y."/>
            <person name="Zhao W."/>
            <person name="Wang W."/>
            <person name="Lu H."/>
            <person name="Wang Q."/>
            <person name="Cui N."/>
            <person name="Li J."/>
            <person name="Chen X."/>
            <person name="Luo L."/>
            <person name="Yu J."/>
            <person name="Kang L."/>
            <person name="Cui F."/>
        </authorList>
    </citation>
    <scope>NUCLEOTIDE SEQUENCE [LARGE SCALE GENOMIC DNA]</scope>
    <source>
        <strain evidence="7">Lst14</strain>
    </source>
</reference>
<dbReference type="OrthoDB" id="204949at2759"/>
<keyword evidence="2 6" id="KW-0647">Proteasome</keyword>
<comment type="subcellular location">
    <subcellularLocation>
        <location evidence="6">Cytoplasm</location>
    </subcellularLocation>
    <subcellularLocation>
        <location evidence="6">Nucleus</location>
    </subcellularLocation>
</comment>
<dbReference type="SMR" id="A0A482XV33"/>
<accession>A0A482XV33</accession>
<organism evidence="7 8">
    <name type="scientific">Laodelphax striatellus</name>
    <name type="common">Small brown planthopper</name>
    <name type="synonym">Delphax striatella</name>
    <dbReference type="NCBI Taxonomy" id="195883"/>
    <lineage>
        <taxon>Eukaryota</taxon>
        <taxon>Metazoa</taxon>
        <taxon>Ecdysozoa</taxon>
        <taxon>Arthropoda</taxon>
        <taxon>Hexapoda</taxon>
        <taxon>Insecta</taxon>
        <taxon>Pterygota</taxon>
        <taxon>Neoptera</taxon>
        <taxon>Paraneoptera</taxon>
        <taxon>Hemiptera</taxon>
        <taxon>Auchenorrhyncha</taxon>
        <taxon>Fulgoroidea</taxon>
        <taxon>Delphacidae</taxon>
        <taxon>Criomorphinae</taxon>
        <taxon>Laodelphax</taxon>
    </lineage>
</organism>
<dbReference type="InterPro" id="IPR029055">
    <property type="entry name" value="Ntn_hydrolases_N"/>
</dbReference>
<dbReference type="InterPro" id="IPR033811">
    <property type="entry name" value="Proteasome_beta_3"/>
</dbReference>
<comment type="subunit">
    <text evidence="5">The 26S proteasome consists of a 20S proteasome core and two 19S regulatory subunits. The 20S proteasome core is composed of 28 subunits that are arranged in four stacked rings, resulting in a barrel-shaped structure. The two end rings are each formed by seven alpha subunits, and the two central rings are each formed by seven beta subunits. The catalytic chamber with the active sites is on the inside of the barrel.</text>
</comment>
<dbReference type="InterPro" id="IPR001353">
    <property type="entry name" value="Proteasome_sua/b"/>
</dbReference>
<protein>
    <recommendedName>
        <fullName evidence="6">Proteasome subunit beta</fullName>
    </recommendedName>
</protein>
<dbReference type="InterPro" id="IPR023333">
    <property type="entry name" value="Proteasome_suB-type"/>
</dbReference>
<dbReference type="InParanoid" id="A0A482XV33"/>
<comment type="caution">
    <text evidence="7">The sequence shown here is derived from an EMBL/GenBank/DDBJ whole genome shotgun (WGS) entry which is preliminary data.</text>
</comment>
<dbReference type="Gene3D" id="3.60.20.10">
    <property type="entry name" value="Glutamine Phosphoribosylpyrophosphate, subunit 1, domain 1"/>
    <property type="match status" value="1"/>
</dbReference>
<dbReference type="SUPFAM" id="SSF56235">
    <property type="entry name" value="N-terminal nucleophile aminohydrolases (Ntn hydrolases)"/>
    <property type="match status" value="1"/>
</dbReference>
<sequence length="205" mass="22861">MSILSYNGGALVAMTGKDCVAIASDKRFGVQLQTLTTNCQKIFEMGPHLYLGMTGLATDVKTVQSKLKFRQNLYELREGRIMSPEVFTNMMANMLYERRFGPYFIEPIVAGLEPKTFKPFISVMDVLGATSVCKDFAVQGTCINQLFGMCESLWQPDLEPDALFEIISQAIVNAFDRDAGSGWGAVVHVIEKDKVTIKHLKTRMD</sequence>
<keyword evidence="3 6" id="KW-0539">Nucleus</keyword>
<evidence type="ECO:0000256" key="6">
    <source>
        <dbReference type="RuleBase" id="RU004203"/>
    </source>
</evidence>
<dbReference type="PANTHER" id="PTHR32194">
    <property type="entry name" value="METALLOPROTEASE TLDD"/>
    <property type="match status" value="1"/>
</dbReference>
<name>A0A482XV33_LAOST</name>
<dbReference type="PANTHER" id="PTHR32194:SF10">
    <property type="entry name" value="PROTEASOME SUBUNIT BETA TYPE-3"/>
    <property type="match status" value="1"/>
</dbReference>
<dbReference type="EMBL" id="QKKF02000377">
    <property type="protein sequence ID" value="RZF49090.1"/>
    <property type="molecule type" value="Genomic_DNA"/>
</dbReference>
<dbReference type="AlphaFoldDB" id="A0A482XV33"/>
<dbReference type="GO" id="GO:0043161">
    <property type="term" value="P:proteasome-mediated ubiquitin-dependent protein catabolic process"/>
    <property type="evidence" value="ECO:0007669"/>
    <property type="project" value="InterPro"/>
</dbReference>
<evidence type="ECO:0000256" key="2">
    <source>
        <dbReference type="ARBA" id="ARBA00022942"/>
    </source>
</evidence>
<gene>
    <name evidence="7" type="ORF">LSTR_LSTR008376</name>
</gene>